<reference evidence="1 2" key="1">
    <citation type="submission" date="2020-08" db="EMBL/GenBank/DDBJ databases">
        <title>Genomic Encyclopedia of Type Strains, Phase IV (KMG-IV): sequencing the most valuable type-strain genomes for metagenomic binning, comparative biology and taxonomic classification.</title>
        <authorList>
            <person name="Goeker M."/>
        </authorList>
    </citation>
    <scope>NUCLEOTIDE SEQUENCE [LARGE SCALE GENOMIC DNA]</scope>
    <source>
        <strain evidence="1 2">DSM 16268</strain>
    </source>
</reference>
<evidence type="ECO:0000313" key="2">
    <source>
        <dbReference type="Proteomes" id="UP000523821"/>
    </source>
</evidence>
<organism evidence="1 2">
    <name type="scientific">Prosthecomicrobium pneumaticum</name>
    <dbReference type="NCBI Taxonomy" id="81895"/>
    <lineage>
        <taxon>Bacteria</taxon>
        <taxon>Pseudomonadati</taxon>
        <taxon>Pseudomonadota</taxon>
        <taxon>Alphaproteobacteria</taxon>
        <taxon>Hyphomicrobiales</taxon>
        <taxon>Kaistiaceae</taxon>
        <taxon>Prosthecomicrobium</taxon>
    </lineage>
</organism>
<accession>A0A7W9L434</accession>
<dbReference type="RefSeq" id="WP_183858598.1">
    <property type="nucleotide sequence ID" value="NZ_JACHOO010000014.1"/>
</dbReference>
<name>A0A7W9L434_9HYPH</name>
<sequence>MIRYVVTERFSTTIRALVAGLGSDARGLIDFFTYEELFLEGGGPLGHYIFTDFDRLSRYETDSAAAFALALQSADPRVRILNHPLSACERLPLLRRLHRAGLNDFDAVRLDDGSRPARFPVFIRAEDGYGRPDTAVLGDPAAFEAALADLERRGRPLKGRIAVGYVGEAGPDGFFRKYGAFNIGGRIVPQHLMCGDDWVVKKASSKIGPDQVAEELAFIRDNPHADHLLAAFRAGGIDFGRVDYGFCGGRLQVFEINTNPSFPKFARSDARSERRTIIRSRFLEALRALDTPHGAGWVPFEETRPRAHDKRLPKGRLAASLGRIARRALMPRAPIGPGEKG</sequence>
<dbReference type="EMBL" id="JACHOO010000014">
    <property type="protein sequence ID" value="MBB5755168.1"/>
    <property type="molecule type" value="Genomic_DNA"/>
</dbReference>
<gene>
    <name evidence="1" type="ORF">GGQ63_004269</name>
</gene>
<dbReference type="Proteomes" id="UP000523821">
    <property type="component" value="Unassembled WGS sequence"/>
</dbReference>
<protein>
    <recommendedName>
        <fullName evidence="3">ATP-grasp domain-containing protein</fullName>
    </recommendedName>
</protein>
<evidence type="ECO:0008006" key="3">
    <source>
        <dbReference type="Google" id="ProtNLM"/>
    </source>
</evidence>
<proteinExistence type="predicted"/>
<keyword evidence="2" id="KW-1185">Reference proteome</keyword>
<dbReference type="SUPFAM" id="SSF56059">
    <property type="entry name" value="Glutathione synthetase ATP-binding domain-like"/>
    <property type="match status" value="1"/>
</dbReference>
<comment type="caution">
    <text evidence="1">The sequence shown here is derived from an EMBL/GenBank/DDBJ whole genome shotgun (WGS) entry which is preliminary data.</text>
</comment>
<dbReference type="AlphaFoldDB" id="A0A7W9L434"/>
<evidence type="ECO:0000313" key="1">
    <source>
        <dbReference type="EMBL" id="MBB5755168.1"/>
    </source>
</evidence>